<reference evidence="2" key="1">
    <citation type="submission" date="2022-10" db="EMBL/GenBank/DDBJ databases">
        <title>Tapping the CABI collections for fungal endophytes: first genome assemblies for Collariella, Neodidymelliopsis, Ascochyta clinopodiicola, Didymella pomorum, Didymosphaeria variabile, Neocosmospora piperis and Neocucurbitaria cava.</title>
        <authorList>
            <person name="Hill R."/>
        </authorList>
    </citation>
    <scope>NUCLEOTIDE SEQUENCE</scope>
    <source>
        <strain evidence="2">IMI 360193</strain>
    </source>
</reference>
<keyword evidence="3" id="KW-1185">Reference proteome</keyword>
<comment type="caution">
    <text evidence="2">The sequence shown here is derived from an EMBL/GenBank/DDBJ whole genome shotgun (WGS) entry which is preliminary data.</text>
</comment>
<feature type="coiled-coil region" evidence="1">
    <location>
        <begin position="60"/>
        <end position="132"/>
    </location>
</feature>
<evidence type="ECO:0000256" key="1">
    <source>
        <dbReference type="SAM" id="Coils"/>
    </source>
</evidence>
<dbReference type="Proteomes" id="UP001140562">
    <property type="component" value="Unassembled WGS sequence"/>
</dbReference>
<dbReference type="EMBL" id="JAPEUV010000289">
    <property type="protein sequence ID" value="KAJ4329755.1"/>
    <property type="molecule type" value="Genomic_DNA"/>
</dbReference>
<dbReference type="AlphaFoldDB" id="A0A9W8WP99"/>
<sequence>MADGWNTADGWGNTDGWGASSQGVGNRRMILQHIHVKQIAAKDILIAEKDATVAKQADTLTAQELTIKRLTADNDALKATHELEVEKLKQQDNLTVHELTVKRLNAEIEALKAAHEEEIEILKQRWEKEANQCSKCWKNGHEDCQNYSRGGGQGCWGARFYVKVQGSFTKTFSPTYTTSKVPVAFADNKITLANMTINIANVQITTALQGVTVRDLKACIEKVEEDYEEKAVLVEICLYMDCLRSKKAAARWRRSFEELLAENVDDG</sequence>
<keyword evidence="1" id="KW-0175">Coiled coil</keyword>
<protein>
    <submittedName>
        <fullName evidence="2">Uncharacterized protein</fullName>
    </submittedName>
</protein>
<accession>A0A9W8WP99</accession>
<evidence type="ECO:0000313" key="2">
    <source>
        <dbReference type="EMBL" id="KAJ4329755.1"/>
    </source>
</evidence>
<organism evidence="2 3">
    <name type="scientific">Didymella glomerata</name>
    <dbReference type="NCBI Taxonomy" id="749621"/>
    <lineage>
        <taxon>Eukaryota</taxon>
        <taxon>Fungi</taxon>
        <taxon>Dikarya</taxon>
        <taxon>Ascomycota</taxon>
        <taxon>Pezizomycotina</taxon>
        <taxon>Dothideomycetes</taxon>
        <taxon>Pleosporomycetidae</taxon>
        <taxon>Pleosporales</taxon>
        <taxon>Pleosporineae</taxon>
        <taxon>Didymellaceae</taxon>
        <taxon>Didymella</taxon>
    </lineage>
</organism>
<dbReference type="OrthoDB" id="3784150at2759"/>
<evidence type="ECO:0000313" key="3">
    <source>
        <dbReference type="Proteomes" id="UP001140562"/>
    </source>
</evidence>
<proteinExistence type="predicted"/>
<gene>
    <name evidence="2" type="ORF">N0V87_010591</name>
</gene>
<name>A0A9W8WP99_9PLEO</name>